<feature type="chain" id="PRO_5043875993" evidence="1">
    <location>
        <begin position="18"/>
        <end position="266"/>
    </location>
</feature>
<evidence type="ECO:0000313" key="2">
    <source>
        <dbReference type="EMBL" id="GFO43245.1"/>
    </source>
</evidence>
<keyword evidence="1" id="KW-0732">Signal</keyword>
<comment type="caution">
    <text evidence="2">The sequence shown here is derived from an EMBL/GenBank/DDBJ whole genome shotgun (WGS) entry which is preliminary data.</text>
</comment>
<reference evidence="2 3" key="1">
    <citation type="journal article" date="2021" name="Elife">
        <title>Chloroplast acquisition without the gene transfer in kleptoplastic sea slugs, Plakobranchus ocellatus.</title>
        <authorList>
            <person name="Maeda T."/>
            <person name="Takahashi S."/>
            <person name="Yoshida T."/>
            <person name="Shimamura S."/>
            <person name="Takaki Y."/>
            <person name="Nagai Y."/>
            <person name="Toyoda A."/>
            <person name="Suzuki Y."/>
            <person name="Arimoto A."/>
            <person name="Ishii H."/>
            <person name="Satoh N."/>
            <person name="Nishiyama T."/>
            <person name="Hasebe M."/>
            <person name="Maruyama T."/>
            <person name="Minagawa J."/>
            <person name="Obokata J."/>
            <person name="Shigenobu S."/>
        </authorList>
    </citation>
    <scope>NUCLEOTIDE SEQUENCE [LARGE SCALE GENOMIC DNA]</scope>
</reference>
<sequence>MTYIIIIIATIITRNIAHCSIDDMRICVCQVENKTAMTNAAGLSNSRHCLVTPEGPVCQCLQTWKVKLTGGVGGTVAAEPDRRPAGELSVARPELLRSHCVNGPYAKETKSNVIPVFKKVSDLVQSATSVEPVNLTLFCNALFTQRTVLLHPLGGVIKSGSTPATRTPRHGQVCSDLKVFGTRFGSRLEPIIASFLHFRSKIADHRATNVPKNYCYFTSGGIGTPDGDKSELANTKCNSCEMTQLGRTQLITSTEKNVLQTTTTVP</sequence>
<name>A0AAV4DGT3_9GAST</name>
<feature type="signal peptide" evidence="1">
    <location>
        <begin position="1"/>
        <end position="17"/>
    </location>
</feature>
<proteinExistence type="predicted"/>
<protein>
    <submittedName>
        <fullName evidence="2">Uncharacterized protein</fullName>
    </submittedName>
</protein>
<evidence type="ECO:0000313" key="3">
    <source>
        <dbReference type="Proteomes" id="UP000735302"/>
    </source>
</evidence>
<gene>
    <name evidence="2" type="ORF">PoB_006975000</name>
</gene>
<dbReference type="EMBL" id="BLXT01007857">
    <property type="protein sequence ID" value="GFO43245.1"/>
    <property type="molecule type" value="Genomic_DNA"/>
</dbReference>
<keyword evidence="3" id="KW-1185">Reference proteome</keyword>
<evidence type="ECO:0000256" key="1">
    <source>
        <dbReference type="SAM" id="SignalP"/>
    </source>
</evidence>
<dbReference type="Proteomes" id="UP000735302">
    <property type="component" value="Unassembled WGS sequence"/>
</dbReference>
<dbReference type="AlphaFoldDB" id="A0AAV4DGT3"/>
<accession>A0AAV4DGT3</accession>
<organism evidence="2 3">
    <name type="scientific">Plakobranchus ocellatus</name>
    <dbReference type="NCBI Taxonomy" id="259542"/>
    <lineage>
        <taxon>Eukaryota</taxon>
        <taxon>Metazoa</taxon>
        <taxon>Spiralia</taxon>
        <taxon>Lophotrochozoa</taxon>
        <taxon>Mollusca</taxon>
        <taxon>Gastropoda</taxon>
        <taxon>Heterobranchia</taxon>
        <taxon>Euthyneura</taxon>
        <taxon>Panpulmonata</taxon>
        <taxon>Sacoglossa</taxon>
        <taxon>Placobranchoidea</taxon>
        <taxon>Plakobranchidae</taxon>
        <taxon>Plakobranchus</taxon>
    </lineage>
</organism>